<proteinExistence type="inferred from homology"/>
<dbReference type="InterPro" id="IPR005011">
    <property type="entry name" value="SNU66/SART1"/>
</dbReference>
<feature type="compositionally biased region" description="Low complexity" evidence="6">
    <location>
        <begin position="699"/>
        <end position="709"/>
    </location>
</feature>
<evidence type="ECO:0000313" key="8">
    <source>
        <dbReference type="Proteomes" id="UP000765509"/>
    </source>
</evidence>
<keyword evidence="8" id="KW-1185">Reference proteome</keyword>
<dbReference type="Proteomes" id="UP000765509">
    <property type="component" value="Unassembled WGS sequence"/>
</dbReference>
<feature type="compositionally biased region" description="Basic residues" evidence="6">
    <location>
        <begin position="298"/>
        <end position="311"/>
    </location>
</feature>
<keyword evidence="3" id="KW-0507">mRNA processing</keyword>
<evidence type="ECO:0008006" key="9">
    <source>
        <dbReference type="Google" id="ProtNLM"/>
    </source>
</evidence>
<evidence type="ECO:0000313" key="7">
    <source>
        <dbReference type="EMBL" id="MBW0462896.1"/>
    </source>
</evidence>
<feature type="region of interest" description="Disordered" evidence="6">
    <location>
        <begin position="685"/>
        <end position="716"/>
    </location>
</feature>
<comment type="caution">
    <text evidence="7">The sequence shown here is derived from an EMBL/GenBank/DDBJ whole genome shotgun (WGS) entry which is preliminary data.</text>
</comment>
<comment type="subcellular location">
    <subcellularLocation>
        <location evidence="1">Nucleus</location>
    </subcellularLocation>
</comment>
<keyword evidence="4" id="KW-0508">mRNA splicing</keyword>
<feature type="region of interest" description="Disordered" evidence="6">
    <location>
        <begin position="804"/>
        <end position="825"/>
    </location>
</feature>
<comment type="similarity">
    <text evidence="2">Belongs to the SNU66/SART1 family.</text>
</comment>
<dbReference type="EMBL" id="AVOT02000443">
    <property type="protein sequence ID" value="MBW0462896.1"/>
    <property type="molecule type" value="Genomic_DNA"/>
</dbReference>
<evidence type="ECO:0000256" key="2">
    <source>
        <dbReference type="ARBA" id="ARBA00006076"/>
    </source>
</evidence>
<dbReference type="AlphaFoldDB" id="A0A9Q3GDE7"/>
<gene>
    <name evidence="7" type="ORF">O181_002611</name>
</gene>
<feature type="compositionally biased region" description="Basic and acidic residues" evidence="6">
    <location>
        <begin position="809"/>
        <end position="825"/>
    </location>
</feature>
<accession>A0A9Q3GDE7</accession>
<keyword evidence="5" id="KW-0539">Nucleus</keyword>
<dbReference type="PANTHER" id="PTHR14152">
    <property type="entry name" value="SQUAMOUS CELL CARCINOMA ANTIGEN RECOGNISED BY CYTOTOXIC T LYMPHOCYTES"/>
    <property type="match status" value="1"/>
</dbReference>
<feature type="compositionally biased region" description="Acidic residues" evidence="6">
    <location>
        <begin position="459"/>
        <end position="469"/>
    </location>
</feature>
<feature type="region of interest" description="Disordered" evidence="6">
    <location>
        <begin position="436"/>
        <end position="469"/>
    </location>
</feature>
<dbReference type="GO" id="GO:0046540">
    <property type="term" value="C:U4/U6 x U5 tri-snRNP complex"/>
    <property type="evidence" value="ECO:0007669"/>
    <property type="project" value="InterPro"/>
</dbReference>
<dbReference type="GO" id="GO:0045292">
    <property type="term" value="P:mRNA cis splicing, via spliceosome"/>
    <property type="evidence" value="ECO:0007669"/>
    <property type="project" value="TreeGrafter"/>
</dbReference>
<dbReference type="InterPro" id="IPR045347">
    <property type="entry name" value="HIND"/>
</dbReference>
<evidence type="ECO:0000256" key="5">
    <source>
        <dbReference type="ARBA" id="ARBA00023242"/>
    </source>
</evidence>
<evidence type="ECO:0000256" key="4">
    <source>
        <dbReference type="ARBA" id="ARBA00023187"/>
    </source>
</evidence>
<reference evidence="7" key="1">
    <citation type="submission" date="2021-03" db="EMBL/GenBank/DDBJ databases">
        <title>Draft genome sequence of rust myrtle Austropuccinia psidii MF-1, a brazilian biotype.</title>
        <authorList>
            <person name="Quecine M.C."/>
            <person name="Pachon D.M.R."/>
            <person name="Bonatelli M.L."/>
            <person name="Correr F.H."/>
            <person name="Franceschini L.M."/>
            <person name="Leite T.F."/>
            <person name="Margarido G.R.A."/>
            <person name="Almeida C.A."/>
            <person name="Ferrarezi J.A."/>
            <person name="Labate C.A."/>
        </authorList>
    </citation>
    <scope>NUCLEOTIDE SEQUENCE</scope>
    <source>
        <strain evidence="7">MF-1</strain>
    </source>
</reference>
<feature type="compositionally biased region" description="Polar residues" evidence="6">
    <location>
        <begin position="27"/>
        <end position="38"/>
    </location>
</feature>
<feature type="region of interest" description="Disordered" evidence="6">
    <location>
        <begin position="289"/>
        <end position="410"/>
    </location>
</feature>
<dbReference type="OrthoDB" id="5583at2759"/>
<dbReference type="Pfam" id="PF19252">
    <property type="entry name" value="HIND"/>
    <property type="match status" value="1"/>
</dbReference>
<name>A0A9Q3GDE7_9BASI</name>
<dbReference type="Pfam" id="PF03343">
    <property type="entry name" value="SART-1"/>
    <property type="match status" value="1"/>
</dbReference>
<evidence type="ECO:0000256" key="1">
    <source>
        <dbReference type="ARBA" id="ARBA00004123"/>
    </source>
</evidence>
<dbReference type="GO" id="GO:0000481">
    <property type="term" value="P:maturation of 5S rRNA"/>
    <property type="evidence" value="ECO:0007669"/>
    <property type="project" value="TreeGrafter"/>
</dbReference>
<sequence length="825" mass="92511">MSQTKESLSIEETNKIRLSLGLKPLPTNDTDNSANQLDPDQKAKQNYEEYRKKEAEDLQSKKTQDRILKAKENRERLAKLNGRGLGDLAPDEVDQDLKKWVKQHKNKQSRKINLTQLAQQKEAKLNAEEVDYSAKDLQGLKVGHDLEELQSTLMDQEMVLTLKDSRILDGQDDELENVELAEKTKTKEAVELKRLGKQAGQYTGYDDDEFLNPGQSKTILAKYSDTLDGKQDKSFQLGTELQLDDTSANLNKVDNKEITSKISKKDTAEILKQNLLSLEYSKVVGSDYIQEGDPEFKKKNKKSKSKSKRRQPNSTLSIEANPDEKPFDAMEIDPPNIQPTVQADVIDDEEVQAAMSRMRREVGKLRRKRQQANSNQAKDAMDIDSRPVIESDLPRNLAEEDDEDEDDGRLVIDDTSEFIRTISLQQQRAAELRKKEEQANRMKAKSTARESSLSAIPEDGADSIVDDEEERRTMERLMAGDRETVPVKNEVGELNELEDPIVHGATGSEKYVRGGMASTLALLKSQGLIKSLTPEEREKERLYVEKTHWLIEQRRREALREAEKDRAKKMGDAKDQATREYENRIREAALAKEAMEAYRHYKPDVEIKYNDEFGRELTQKEAWKALSHKFHGKGSGKAKTEKRIKKIEEEKKLAAMASGDTPTGTNEAFRKRQEKLGSATMVLSVGNKGSAPHQEEFLSSLSKPSGSTSKKSKSNANKEMMGANALHRSNRHTISAGPDLMNGLGSQLNSGISSSMEGFQTPSGLMAPRKAGFKPIAVSQSKSGLLNNVLEKSVANAKSKISIGLSAKRKAEELPEGSPDIKRVS</sequence>
<feature type="region of interest" description="Disordered" evidence="6">
    <location>
        <begin position="17"/>
        <end position="64"/>
    </location>
</feature>
<protein>
    <recommendedName>
        <fullName evidence="9">U4/U6.U5 tri-snRNP-associated protein 1</fullName>
    </recommendedName>
</protein>
<feature type="compositionally biased region" description="Basic and acidic residues" evidence="6">
    <location>
        <begin position="39"/>
        <end position="64"/>
    </location>
</feature>
<organism evidence="7 8">
    <name type="scientific">Austropuccinia psidii MF-1</name>
    <dbReference type="NCBI Taxonomy" id="1389203"/>
    <lineage>
        <taxon>Eukaryota</taxon>
        <taxon>Fungi</taxon>
        <taxon>Dikarya</taxon>
        <taxon>Basidiomycota</taxon>
        <taxon>Pucciniomycotina</taxon>
        <taxon>Pucciniomycetes</taxon>
        <taxon>Pucciniales</taxon>
        <taxon>Sphaerophragmiaceae</taxon>
        <taxon>Austropuccinia</taxon>
    </lineage>
</organism>
<evidence type="ECO:0000256" key="3">
    <source>
        <dbReference type="ARBA" id="ARBA00022664"/>
    </source>
</evidence>
<feature type="compositionally biased region" description="Basic and acidic residues" evidence="6">
    <location>
        <begin position="379"/>
        <end position="393"/>
    </location>
</feature>
<evidence type="ECO:0000256" key="6">
    <source>
        <dbReference type="SAM" id="MobiDB-lite"/>
    </source>
</evidence>
<dbReference type="PANTHER" id="PTHR14152:SF5">
    <property type="entry name" value="U4_U6.U5 TRI-SNRNP-ASSOCIATED PROTEIN 1"/>
    <property type="match status" value="1"/>
</dbReference>